<evidence type="ECO:0000256" key="2">
    <source>
        <dbReference type="ARBA" id="ARBA00006727"/>
    </source>
</evidence>
<feature type="transmembrane region" description="Helical" evidence="4">
    <location>
        <begin position="213"/>
        <end position="234"/>
    </location>
</feature>
<comment type="subcellular location">
    <subcellularLocation>
        <location evidence="1">Membrane</location>
        <topology evidence="1">Multi-pass membrane protein</topology>
    </subcellularLocation>
</comment>
<name>A0AAD5K4Y5_9FUNG</name>
<sequence>MTPSFRSKNDDKELSTITSTYCCNAKEMDIEKAPNSSFSSTSNEQPSNCDSQNTIDKKHSGAKKGITERSSPSKDEFEDIVPDGKYGWAVVLAGFFGYITIFGMSNVYGVFSQAYATTTLKNKASTLELMTVGSVIFVSVNVLSPISILLARFGTRFNYGLGSILTCLGVILAGFSTEIWHLYLTQGLLFGFGASFLYMSISSVIPQWFTTRRGVAMGISSAGSGLGALFLSPMANSLIMKYGLPWAYRILGFFFLGLCTIGTILIKDRLPSSHRKNLPIKSPIQLSMFKEIDFNLWLLGSVIGVMGYLPPLFYLPKYAADIGIGPTDASSLLSVLSASNAVFRVALGFIADTIGRLNMFIIASALSGIFSFVIWPFANSYGVLLAYCILWGGTSGMYYALAAPITASVVGMEKLSAGLSIAFLMSAIAAMGTPISAAIQQVTPNNGYLGIQIFDGSVYVLGAIICLYLKYRLTGSILSKY</sequence>
<dbReference type="CDD" id="cd17352">
    <property type="entry name" value="MFS_MCT_SLC16"/>
    <property type="match status" value="1"/>
</dbReference>
<evidence type="ECO:0000259" key="5">
    <source>
        <dbReference type="PROSITE" id="PS50850"/>
    </source>
</evidence>
<evidence type="ECO:0000313" key="6">
    <source>
        <dbReference type="EMBL" id="KAI9269221.1"/>
    </source>
</evidence>
<dbReference type="EMBL" id="JAIXMP010000008">
    <property type="protein sequence ID" value="KAI9269221.1"/>
    <property type="molecule type" value="Genomic_DNA"/>
</dbReference>
<dbReference type="InterPro" id="IPR050327">
    <property type="entry name" value="Proton-linked_MCT"/>
</dbReference>
<dbReference type="Pfam" id="PF07690">
    <property type="entry name" value="MFS_1"/>
    <property type="match status" value="1"/>
</dbReference>
<feature type="transmembrane region" description="Helical" evidence="4">
    <location>
        <begin position="329"/>
        <end position="350"/>
    </location>
</feature>
<feature type="transmembrane region" description="Helical" evidence="4">
    <location>
        <begin position="246"/>
        <end position="266"/>
    </location>
</feature>
<feature type="transmembrane region" description="Helical" evidence="4">
    <location>
        <begin position="182"/>
        <end position="201"/>
    </location>
</feature>
<keyword evidence="4" id="KW-0812">Transmembrane</keyword>
<proteinExistence type="inferred from homology"/>
<feature type="compositionally biased region" description="Basic and acidic residues" evidence="3">
    <location>
        <begin position="55"/>
        <end position="75"/>
    </location>
</feature>
<protein>
    <submittedName>
        <fullName evidence="6">Major facilitator superfamily domain-containing protein</fullName>
    </submittedName>
</protein>
<dbReference type="GO" id="GO:0022857">
    <property type="term" value="F:transmembrane transporter activity"/>
    <property type="evidence" value="ECO:0007669"/>
    <property type="project" value="InterPro"/>
</dbReference>
<feature type="transmembrane region" description="Helical" evidence="4">
    <location>
        <begin position="384"/>
        <end position="405"/>
    </location>
</feature>
<feature type="transmembrane region" description="Helical" evidence="4">
    <location>
        <begin position="129"/>
        <end position="150"/>
    </location>
</feature>
<dbReference type="Proteomes" id="UP001209540">
    <property type="component" value="Unassembled WGS sequence"/>
</dbReference>
<comment type="similarity">
    <text evidence="2">Belongs to the major facilitator superfamily. Monocarboxylate porter (TC 2.A.1.13) family.</text>
</comment>
<dbReference type="InterPro" id="IPR036259">
    <property type="entry name" value="MFS_trans_sf"/>
</dbReference>
<dbReference type="PANTHER" id="PTHR11360:SF315">
    <property type="entry name" value="TRANSPORTER MCH2-RELATED"/>
    <property type="match status" value="1"/>
</dbReference>
<feature type="region of interest" description="Disordered" evidence="3">
    <location>
        <begin position="33"/>
        <end position="76"/>
    </location>
</feature>
<dbReference type="PROSITE" id="PS50850">
    <property type="entry name" value="MFS"/>
    <property type="match status" value="1"/>
</dbReference>
<dbReference type="GO" id="GO:0016020">
    <property type="term" value="C:membrane"/>
    <property type="evidence" value="ECO:0007669"/>
    <property type="project" value="UniProtKB-SubCell"/>
</dbReference>
<feature type="transmembrane region" description="Helical" evidence="4">
    <location>
        <begin position="157"/>
        <end position="176"/>
    </location>
</feature>
<organism evidence="6 7">
    <name type="scientific">Phascolomyces articulosus</name>
    <dbReference type="NCBI Taxonomy" id="60185"/>
    <lineage>
        <taxon>Eukaryota</taxon>
        <taxon>Fungi</taxon>
        <taxon>Fungi incertae sedis</taxon>
        <taxon>Mucoromycota</taxon>
        <taxon>Mucoromycotina</taxon>
        <taxon>Mucoromycetes</taxon>
        <taxon>Mucorales</taxon>
        <taxon>Lichtheimiaceae</taxon>
        <taxon>Phascolomyces</taxon>
    </lineage>
</organism>
<dbReference type="InterPro" id="IPR020846">
    <property type="entry name" value="MFS_dom"/>
</dbReference>
<reference evidence="6" key="1">
    <citation type="journal article" date="2022" name="IScience">
        <title>Evolution of zygomycete secretomes and the origins of terrestrial fungal ecologies.</title>
        <authorList>
            <person name="Chang Y."/>
            <person name="Wang Y."/>
            <person name="Mondo S."/>
            <person name="Ahrendt S."/>
            <person name="Andreopoulos W."/>
            <person name="Barry K."/>
            <person name="Beard J."/>
            <person name="Benny G.L."/>
            <person name="Blankenship S."/>
            <person name="Bonito G."/>
            <person name="Cuomo C."/>
            <person name="Desiro A."/>
            <person name="Gervers K.A."/>
            <person name="Hundley H."/>
            <person name="Kuo A."/>
            <person name="LaButti K."/>
            <person name="Lang B.F."/>
            <person name="Lipzen A."/>
            <person name="O'Donnell K."/>
            <person name="Pangilinan J."/>
            <person name="Reynolds N."/>
            <person name="Sandor L."/>
            <person name="Smith M.E."/>
            <person name="Tsang A."/>
            <person name="Grigoriev I.V."/>
            <person name="Stajich J.E."/>
            <person name="Spatafora J.W."/>
        </authorList>
    </citation>
    <scope>NUCLEOTIDE SEQUENCE</scope>
    <source>
        <strain evidence="6">RSA 2281</strain>
    </source>
</reference>
<evidence type="ECO:0000256" key="3">
    <source>
        <dbReference type="SAM" id="MobiDB-lite"/>
    </source>
</evidence>
<dbReference type="InterPro" id="IPR011701">
    <property type="entry name" value="MFS"/>
</dbReference>
<comment type="caution">
    <text evidence="6">The sequence shown here is derived from an EMBL/GenBank/DDBJ whole genome shotgun (WGS) entry which is preliminary data.</text>
</comment>
<feature type="transmembrane region" description="Helical" evidence="4">
    <location>
        <begin position="451"/>
        <end position="471"/>
    </location>
</feature>
<evidence type="ECO:0000256" key="1">
    <source>
        <dbReference type="ARBA" id="ARBA00004141"/>
    </source>
</evidence>
<dbReference type="PANTHER" id="PTHR11360">
    <property type="entry name" value="MONOCARBOXYLATE TRANSPORTER"/>
    <property type="match status" value="1"/>
</dbReference>
<feature type="transmembrane region" description="Helical" evidence="4">
    <location>
        <begin position="357"/>
        <end position="378"/>
    </location>
</feature>
<evidence type="ECO:0000256" key="4">
    <source>
        <dbReference type="SAM" id="Phobius"/>
    </source>
</evidence>
<gene>
    <name evidence="6" type="ORF">BDA99DRAFT_557975</name>
</gene>
<accession>A0AAD5K4Y5</accession>
<dbReference type="Gene3D" id="1.20.1250.20">
    <property type="entry name" value="MFS general substrate transporter like domains"/>
    <property type="match status" value="2"/>
</dbReference>
<feature type="compositionally biased region" description="Polar residues" evidence="3">
    <location>
        <begin position="34"/>
        <end position="54"/>
    </location>
</feature>
<keyword evidence="4" id="KW-0472">Membrane</keyword>
<feature type="transmembrane region" description="Helical" evidence="4">
    <location>
        <begin position="86"/>
        <end position="109"/>
    </location>
</feature>
<reference evidence="6" key="2">
    <citation type="submission" date="2023-02" db="EMBL/GenBank/DDBJ databases">
        <authorList>
            <consortium name="DOE Joint Genome Institute"/>
            <person name="Mondo S.J."/>
            <person name="Chang Y."/>
            <person name="Wang Y."/>
            <person name="Ahrendt S."/>
            <person name="Andreopoulos W."/>
            <person name="Barry K."/>
            <person name="Beard J."/>
            <person name="Benny G.L."/>
            <person name="Blankenship S."/>
            <person name="Bonito G."/>
            <person name="Cuomo C."/>
            <person name="Desiro A."/>
            <person name="Gervers K.A."/>
            <person name="Hundley H."/>
            <person name="Kuo A."/>
            <person name="LaButti K."/>
            <person name="Lang B.F."/>
            <person name="Lipzen A."/>
            <person name="O'Donnell K."/>
            <person name="Pangilinan J."/>
            <person name="Reynolds N."/>
            <person name="Sandor L."/>
            <person name="Smith M.W."/>
            <person name="Tsang A."/>
            <person name="Grigoriev I.V."/>
            <person name="Stajich J.E."/>
            <person name="Spatafora J.W."/>
        </authorList>
    </citation>
    <scope>NUCLEOTIDE SEQUENCE</scope>
    <source>
        <strain evidence="6">RSA 2281</strain>
    </source>
</reference>
<feature type="transmembrane region" description="Helical" evidence="4">
    <location>
        <begin position="292"/>
        <end position="309"/>
    </location>
</feature>
<feature type="transmembrane region" description="Helical" evidence="4">
    <location>
        <begin position="417"/>
        <end position="439"/>
    </location>
</feature>
<dbReference type="SUPFAM" id="SSF103473">
    <property type="entry name" value="MFS general substrate transporter"/>
    <property type="match status" value="1"/>
</dbReference>
<keyword evidence="4" id="KW-1133">Transmembrane helix</keyword>
<keyword evidence="7" id="KW-1185">Reference proteome</keyword>
<feature type="domain" description="Major facilitator superfamily (MFS) profile" evidence="5">
    <location>
        <begin position="86"/>
        <end position="474"/>
    </location>
</feature>
<evidence type="ECO:0000313" key="7">
    <source>
        <dbReference type="Proteomes" id="UP001209540"/>
    </source>
</evidence>
<dbReference type="AlphaFoldDB" id="A0AAD5K4Y5"/>